<evidence type="ECO:0000313" key="3">
    <source>
        <dbReference type="EMBL" id="WBL37349.1"/>
    </source>
</evidence>
<gene>
    <name evidence="3" type="ORF">O0235_07185</name>
</gene>
<evidence type="ECO:0000259" key="2">
    <source>
        <dbReference type="Pfam" id="PF09990"/>
    </source>
</evidence>
<evidence type="ECO:0000313" key="4">
    <source>
        <dbReference type="Proteomes" id="UP001212803"/>
    </source>
</evidence>
<protein>
    <recommendedName>
        <fullName evidence="2">DUF2231 domain-containing protein</fullName>
    </recommendedName>
</protein>
<evidence type="ECO:0000256" key="1">
    <source>
        <dbReference type="SAM" id="Phobius"/>
    </source>
</evidence>
<dbReference type="Pfam" id="PF09990">
    <property type="entry name" value="DUF2231"/>
    <property type="match status" value="1"/>
</dbReference>
<feature type="transmembrane region" description="Helical" evidence="1">
    <location>
        <begin position="129"/>
        <end position="149"/>
    </location>
</feature>
<sequence length="169" mass="17566">MPPFLFTIAGLPAHPLVVHAAVVLVPLAAVFHVATGWRPAWRRVYALPAAAVGIAGAVFAWLAKASGEPLEDSVKSAARAAGQQVRFGDHPEQGDAAFFWAVILGLGLTGFAVLALIERKRALPRWAPLAAWAAAGIIGVVAIATMTVAGHSGAQLVWKDVGSFAAGRY</sequence>
<dbReference type="InterPro" id="IPR019251">
    <property type="entry name" value="DUF2231_TM"/>
</dbReference>
<keyword evidence="1" id="KW-0812">Transmembrane</keyword>
<feature type="transmembrane region" description="Helical" evidence="1">
    <location>
        <begin position="16"/>
        <end position="37"/>
    </location>
</feature>
<dbReference type="Proteomes" id="UP001212803">
    <property type="component" value="Chromosome"/>
</dbReference>
<reference evidence="3 4" key="1">
    <citation type="journal article" date="2023" name="ISME J.">
        <title>Thermophilic Dehalococcoidia with unusual traits shed light on an unexpected past.</title>
        <authorList>
            <person name="Palmer M."/>
            <person name="Covington J.K."/>
            <person name="Zhou E.M."/>
            <person name="Thomas S.C."/>
            <person name="Habib N."/>
            <person name="Seymour C.O."/>
            <person name="Lai D."/>
            <person name="Johnston J."/>
            <person name="Hashimi A."/>
            <person name="Jiao J.Y."/>
            <person name="Muok A.R."/>
            <person name="Liu L."/>
            <person name="Xian W.D."/>
            <person name="Zhi X.Y."/>
            <person name="Li M.M."/>
            <person name="Silva L.P."/>
            <person name="Bowen B.P."/>
            <person name="Louie K."/>
            <person name="Briegel A."/>
            <person name="Pett-Ridge J."/>
            <person name="Weber P.K."/>
            <person name="Tocheva E.I."/>
            <person name="Woyke T."/>
            <person name="Northen T.R."/>
            <person name="Mayali X."/>
            <person name="Li W.J."/>
            <person name="Hedlund B.P."/>
        </authorList>
    </citation>
    <scope>NUCLEOTIDE SEQUENCE [LARGE SCALE GENOMIC DNA]</scope>
    <source>
        <strain evidence="3 4">YIM 72310</strain>
    </source>
</reference>
<keyword evidence="1" id="KW-0472">Membrane</keyword>
<keyword evidence="4" id="KW-1185">Reference proteome</keyword>
<feature type="transmembrane region" description="Helical" evidence="1">
    <location>
        <begin position="44"/>
        <end position="63"/>
    </location>
</feature>
<proteinExistence type="predicted"/>
<dbReference type="EMBL" id="CP115149">
    <property type="protein sequence ID" value="WBL37349.1"/>
    <property type="molecule type" value="Genomic_DNA"/>
</dbReference>
<dbReference type="RefSeq" id="WP_270057862.1">
    <property type="nucleotide sequence ID" value="NZ_CP115149.1"/>
</dbReference>
<accession>A0ABY7M9Z2</accession>
<feature type="transmembrane region" description="Helical" evidence="1">
    <location>
        <begin position="97"/>
        <end position="117"/>
    </location>
</feature>
<name>A0ABY7M9Z2_9CHLR</name>
<feature type="domain" description="DUF2231" evidence="2">
    <location>
        <begin position="10"/>
        <end position="160"/>
    </location>
</feature>
<keyword evidence="1" id="KW-1133">Transmembrane helix</keyword>
<organism evidence="3 4">
    <name type="scientific">Tepidiforma flava</name>
    <dbReference type="NCBI Taxonomy" id="3004094"/>
    <lineage>
        <taxon>Bacteria</taxon>
        <taxon>Bacillati</taxon>
        <taxon>Chloroflexota</taxon>
        <taxon>Tepidiformia</taxon>
        <taxon>Tepidiformales</taxon>
        <taxon>Tepidiformaceae</taxon>
        <taxon>Tepidiforma</taxon>
    </lineage>
</organism>